<name>A0A3B0RN77_9ZZZZ</name>
<gene>
    <name evidence="5" type="ORF">MNBD_ALPHA06-2265</name>
</gene>
<feature type="compositionally biased region" description="Basic and acidic residues" evidence="4">
    <location>
        <begin position="181"/>
        <end position="214"/>
    </location>
</feature>
<dbReference type="InterPro" id="IPR018130">
    <property type="entry name" value="Ribosomal_uS2_CS"/>
</dbReference>
<feature type="compositionally biased region" description="Basic and acidic residues" evidence="4">
    <location>
        <begin position="221"/>
        <end position="235"/>
    </location>
</feature>
<comment type="similarity">
    <text evidence="1">Belongs to the universal ribosomal protein uS2 family.</text>
</comment>
<dbReference type="InterPro" id="IPR001865">
    <property type="entry name" value="Ribosomal_uS2"/>
</dbReference>
<dbReference type="PROSITE" id="PS00963">
    <property type="entry name" value="RIBOSOMAL_S2_2"/>
    <property type="match status" value="1"/>
</dbReference>
<reference evidence="5" key="1">
    <citation type="submission" date="2018-06" db="EMBL/GenBank/DDBJ databases">
        <authorList>
            <person name="Zhirakovskaya E."/>
        </authorList>
    </citation>
    <scope>NUCLEOTIDE SEQUENCE</scope>
</reference>
<dbReference type="Pfam" id="PF00318">
    <property type="entry name" value="Ribosomal_S2"/>
    <property type="match status" value="1"/>
</dbReference>
<evidence type="ECO:0000256" key="1">
    <source>
        <dbReference type="ARBA" id="ARBA00006242"/>
    </source>
</evidence>
<dbReference type="CDD" id="cd01425">
    <property type="entry name" value="RPS2"/>
    <property type="match status" value="1"/>
</dbReference>
<organism evidence="5">
    <name type="scientific">hydrothermal vent metagenome</name>
    <dbReference type="NCBI Taxonomy" id="652676"/>
    <lineage>
        <taxon>unclassified sequences</taxon>
        <taxon>metagenomes</taxon>
        <taxon>ecological metagenomes</taxon>
    </lineage>
</organism>
<dbReference type="NCBIfam" id="TIGR01011">
    <property type="entry name" value="rpsB_bact"/>
    <property type="match status" value="1"/>
</dbReference>
<dbReference type="PANTHER" id="PTHR12534">
    <property type="entry name" value="30S RIBOSOMAL PROTEIN S2 PROKARYOTIC AND ORGANELLAR"/>
    <property type="match status" value="1"/>
</dbReference>
<dbReference type="GO" id="GO:0003735">
    <property type="term" value="F:structural constituent of ribosome"/>
    <property type="evidence" value="ECO:0007669"/>
    <property type="project" value="InterPro"/>
</dbReference>
<evidence type="ECO:0000256" key="2">
    <source>
        <dbReference type="ARBA" id="ARBA00022980"/>
    </source>
</evidence>
<dbReference type="PRINTS" id="PR00395">
    <property type="entry name" value="RIBOSOMALS2"/>
</dbReference>
<feature type="compositionally biased region" description="Basic residues" evidence="4">
    <location>
        <begin position="251"/>
        <end position="267"/>
    </location>
</feature>
<feature type="region of interest" description="Disordered" evidence="4">
    <location>
        <begin position="177"/>
        <end position="286"/>
    </location>
</feature>
<keyword evidence="2 5" id="KW-0689">Ribosomal protein</keyword>
<keyword evidence="3" id="KW-0687">Ribonucleoprotein</keyword>
<protein>
    <submittedName>
        <fullName evidence="5">SSU ribosomal protein S2p (SAe)</fullName>
    </submittedName>
</protein>
<evidence type="ECO:0000313" key="5">
    <source>
        <dbReference type="EMBL" id="VAV93547.1"/>
    </source>
</evidence>
<sequence length="286" mass="30338">PVKVAAKRCAQYYVNHRWLGGTMTNWTTISNSIKRLRTLEGLLLDGADTGLTKKELIRLTRELNKLERSLGGIKDMGGIPDLLFIVDTNKEVIALGEARKLGIPVAAIIDTNSSPEDADFPIPGNDDAARAITLFCELIADAALDGMADAQIDMGVDPGEAVNPVEPVLVETEAEMATAQVEKEKAAEPKPAKEAKKAEPKPAAKAEKKSEPVAKKPAKPVAEKKVAPAKKEATAKKITPAKKPAAAEKKPAKKAPAKKAAAKKAPAKKAEPKKPAAKKVVAKSDD</sequence>
<feature type="non-terminal residue" evidence="5">
    <location>
        <position position="1"/>
    </location>
</feature>
<dbReference type="SUPFAM" id="SSF52313">
    <property type="entry name" value="Ribosomal protein S2"/>
    <property type="match status" value="1"/>
</dbReference>
<proteinExistence type="inferred from homology"/>
<dbReference type="Gene3D" id="1.10.287.610">
    <property type="entry name" value="Helix hairpin bin"/>
    <property type="match status" value="1"/>
</dbReference>
<dbReference type="EMBL" id="UOEE01000167">
    <property type="protein sequence ID" value="VAV93547.1"/>
    <property type="molecule type" value="Genomic_DNA"/>
</dbReference>
<dbReference type="HAMAP" id="MF_00291_B">
    <property type="entry name" value="Ribosomal_uS2_B"/>
    <property type="match status" value="1"/>
</dbReference>
<dbReference type="InterPro" id="IPR023591">
    <property type="entry name" value="Ribosomal_uS2_flav_dom_sf"/>
</dbReference>
<dbReference type="Gene3D" id="3.40.50.10490">
    <property type="entry name" value="Glucose-6-phosphate isomerase like protein, domain 1"/>
    <property type="match status" value="1"/>
</dbReference>
<evidence type="ECO:0000256" key="4">
    <source>
        <dbReference type="SAM" id="MobiDB-lite"/>
    </source>
</evidence>
<dbReference type="GO" id="GO:0022627">
    <property type="term" value="C:cytosolic small ribosomal subunit"/>
    <property type="evidence" value="ECO:0007669"/>
    <property type="project" value="TreeGrafter"/>
</dbReference>
<dbReference type="PANTHER" id="PTHR12534:SF0">
    <property type="entry name" value="SMALL RIBOSOMAL SUBUNIT PROTEIN US2M"/>
    <property type="match status" value="1"/>
</dbReference>
<dbReference type="GO" id="GO:0006412">
    <property type="term" value="P:translation"/>
    <property type="evidence" value="ECO:0007669"/>
    <property type="project" value="InterPro"/>
</dbReference>
<dbReference type="FunFam" id="1.10.287.610:FF:000001">
    <property type="entry name" value="30S ribosomal protein S2"/>
    <property type="match status" value="1"/>
</dbReference>
<dbReference type="InterPro" id="IPR005706">
    <property type="entry name" value="Ribosomal_uS2_bac/mit/plastid"/>
</dbReference>
<feature type="compositionally biased region" description="Basic residues" evidence="4">
    <location>
        <begin position="275"/>
        <end position="286"/>
    </location>
</feature>
<accession>A0A3B0RN77</accession>
<dbReference type="AlphaFoldDB" id="A0A3B0RN77"/>
<evidence type="ECO:0000256" key="3">
    <source>
        <dbReference type="ARBA" id="ARBA00023274"/>
    </source>
</evidence>